<proteinExistence type="inferred from homology"/>
<feature type="transmembrane region" description="Helical" evidence="7">
    <location>
        <begin position="319"/>
        <end position="350"/>
    </location>
</feature>
<dbReference type="Pfam" id="PF12704">
    <property type="entry name" value="MacB_PCD"/>
    <property type="match status" value="1"/>
</dbReference>
<dbReference type="EMBL" id="FNRJ01000020">
    <property type="protein sequence ID" value="SEB13266.1"/>
    <property type="molecule type" value="Genomic_DNA"/>
</dbReference>
<keyword evidence="3 7" id="KW-0812">Transmembrane</keyword>
<dbReference type="GO" id="GO:0005886">
    <property type="term" value="C:plasma membrane"/>
    <property type="evidence" value="ECO:0007669"/>
    <property type="project" value="UniProtKB-SubCell"/>
</dbReference>
<protein>
    <submittedName>
        <fullName evidence="10">Putative ABC transport system permease protein</fullName>
    </submittedName>
</protein>
<evidence type="ECO:0000259" key="9">
    <source>
        <dbReference type="Pfam" id="PF12704"/>
    </source>
</evidence>
<reference evidence="11" key="1">
    <citation type="submission" date="2016-10" db="EMBL/GenBank/DDBJ databases">
        <authorList>
            <person name="Varghese N."/>
            <person name="Submissions S."/>
        </authorList>
    </citation>
    <scope>NUCLEOTIDE SEQUENCE [LARGE SCALE GENOMIC DNA]</scope>
    <source>
        <strain evidence="11">DSM 11526</strain>
    </source>
</reference>
<dbReference type="GO" id="GO:0022857">
    <property type="term" value="F:transmembrane transporter activity"/>
    <property type="evidence" value="ECO:0007669"/>
    <property type="project" value="TreeGrafter"/>
</dbReference>
<evidence type="ECO:0000256" key="3">
    <source>
        <dbReference type="ARBA" id="ARBA00022692"/>
    </source>
</evidence>
<evidence type="ECO:0000256" key="5">
    <source>
        <dbReference type="ARBA" id="ARBA00023136"/>
    </source>
</evidence>
<feature type="domain" description="MacB-like periplasmic core" evidence="9">
    <location>
        <begin position="21"/>
        <end position="241"/>
    </location>
</feature>
<evidence type="ECO:0000256" key="6">
    <source>
        <dbReference type="ARBA" id="ARBA00038076"/>
    </source>
</evidence>
<keyword evidence="4 7" id="KW-1133">Transmembrane helix</keyword>
<sequence length="398" mass="42610">MRSADYIRLTLTSLRASRMRSSLTILGIAIGICAVVLLTTLGAGIRLYVLENFSQFGTRIIAINPGKSQTGGTGGLLASTRPLLVEDAWSLQSLPFVEHVVPVVQGSGAIEFGRRVRHTDIIGSGSDMAAAWRFEIAQGRFLPDSRNGYPQPWAVLGHKVKQELFGTQNALGQFIRVGGERYRVEGVMTEKGQMLGFDLDDIVYIPVERALSLFNRSGLMEIDVTYRPGISASAMAEQVRQRLIDRHGVEDFSLITQDEMLKSLDRILGILTLAVGGLGGISLLVGAIGIVTIMVTTVHERRAEIGLLRAVGATRRQVMWLFLGEAVLLSLLGGIAGILLSGLALAALALGIPGLPIQLDPFYLLLALALSALVGLISGVLPAKRAAGLNPVLALQSE</sequence>
<dbReference type="RefSeq" id="WP_091827841.1">
    <property type="nucleotide sequence ID" value="NZ_FNRJ01000020.1"/>
</dbReference>
<dbReference type="PANTHER" id="PTHR30572">
    <property type="entry name" value="MEMBRANE COMPONENT OF TRANSPORTER-RELATED"/>
    <property type="match status" value="1"/>
</dbReference>
<comment type="subcellular location">
    <subcellularLocation>
        <location evidence="1">Cell membrane</location>
        <topology evidence="1">Multi-pass membrane protein</topology>
    </subcellularLocation>
</comment>
<keyword evidence="5 7" id="KW-0472">Membrane</keyword>
<feature type="domain" description="ABC3 transporter permease C-terminal" evidence="8">
    <location>
        <begin position="279"/>
        <end position="391"/>
    </location>
</feature>
<feature type="transmembrane region" description="Helical" evidence="7">
    <location>
        <begin position="21"/>
        <end position="49"/>
    </location>
</feature>
<dbReference type="InterPro" id="IPR025857">
    <property type="entry name" value="MacB_PCD"/>
</dbReference>
<feature type="transmembrane region" description="Helical" evidence="7">
    <location>
        <begin position="362"/>
        <end position="381"/>
    </location>
</feature>
<dbReference type="Pfam" id="PF02687">
    <property type="entry name" value="FtsX"/>
    <property type="match status" value="1"/>
</dbReference>
<evidence type="ECO:0000256" key="2">
    <source>
        <dbReference type="ARBA" id="ARBA00022475"/>
    </source>
</evidence>
<gene>
    <name evidence="10" type="ORF">SAMN02745729_12061</name>
</gene>
<comment type="similarity">
    <text evidence="6">Belongs to the ABC-4 integral membrane protein family.</text>
</comment>
<keyword evidence="11" id="KW-1185">Reference proteome</keyword>
<dbReference type="InterPro" id="IPR003838">
    <property type="entry name" value="ABC3_permease_C"/>
</dbReference>
<evidence type="ECO:0000256" key="4">
    <source>
        <dbReference type="ARBA" id="ARBA00022989"/>
    </source>
</evidence>
<keyword evidence="2" id="KW-1003">Cell membrane</keyword>
<evidence type="ECO:0000313" key="10">
    <source>
        <dbReference type="EMBL" id="SEB13266.1"/>
    </source>
</evidence>
<evidence type="ECO:0000313" key="11">
    <source>
        <dbReference type="Proteomes" id="UP000242469"/>
    </source>
</evidence>
<name>A0A1H4GUG4_9GAMM</name>
<dbReference type="STRING" id="1122198.SAMN02745729_12061"/>
<dbReference type="InterPro" id="IPR050250">
    <property type="entry name" value="Macrolide_Exporter_MacB"/>
</dbReference>
<feature type="transmembrane region" description="Helical" evidence="7">
    <location>
        <begin position="267"/>
        <end position="298"/>
    </location>
</feature>
<evidence type="ECO:0000256" key="1">
    <source>
        <dbReference type="ARBA" id="ARBA00004651"/>
    </source>
</evidence>
<dbReference type="Proteomes" id="UP000242469">
    <property type="component" value="Unassembled WGS sequence"/>
</dbReference>
<dbReference type="OrthoDB" id="9802264at2"/>
<evidence type="ECO:0000256" key="7">
    <source>
        <dbReference type="SAM" id="Phobius"/>
    </source>
</evidence>
<evidence type="ECO:0000259" key="8">
    <source>
        <dbReference type="Pfam" id="PF02687"/>
    </source>
</evidence>
<dbReference type="PANTHER" id="PTHR30572:SF4">
    <property type="entry name" value="ABC TRANSPORTER PERMEASE YTRF"/>
    <property type="match status" value="1"/>
</dbReference>
<dbReference type="AlphaFoldDB" id="A0A1H4GUG4"/>
<organism evidence="10 11">
    <name type="scientific">Marinobacterium iners DSM 11526</name>
    <dbReference type="NCBI Taxonomy" id="1122198"/>
    <lineage>
        <taxon>Bacteria</taxon>
        <taxon>Pseudomonadati</taxon>
        <taxon>Pseudomonadota</taxon>
        <taxon>Gammaproteobacteria</taxon>
        <taxon>Oceanospirillales</taxon>
        <taxon>Oceanospirillaceae</taxon>
        <taxon>Marinobacterium</taxon>
    </lineage>
</organism>
<accession>A0A1H4GUG4</accession>